<dbReference type="AlphaFoldDB" id="A0A6C0JYQ7"/>
<reference evidence="1" key="1">
    <citation type="journal article" date="2020" name="Nature">
        <title>Giant virus diversity and host interactions through global metagenomics.</title>
        <authorList>
            <person name="Schulz F."/>
            <person name="Roux S."/>
            <person name="Paez-Espino D."/>
            <person name="Jungbluth S."/>
            <person name="Walsh D.A."/>
            <person name="Denef V.J."/>
            <person name="McMahon K.D."/>
            <person name="Konstantinidis K.T."/>
            <person name="Eloe-Fadrosh E.A."/>
            <person name="Kyrpides N.C."/>
            <person name="Woyke T."/>
        </authorList>
    </citation>
    <scope>NUCLEOTIDE SEQUENCE</scope>
    <source>
        <strain evidence="1">GVMAG-S-1101164-164</strain>
    </source>
</reference>
<dbReference type="EMBL" id="MN740745">
    <property type="protein sequence ID" value="QHU09820.1"/>
    <property type="molecule type" value="Genomic_DNA"/>
</dbReference>
<name>A0A6C0JYQ7_9ZZZZ</name>
<accession>A0A6C0JYQ7</accession>
<protein>
    <submittedName>
        <fullName evidence="1">Uncharacterized protein</fullName>
    </submittedName>
</protein>
<evidence type="ECO:0000313" key="1">
    <source>
        <dbReference type="EMBL" id="QHU09820.1"/>
    </source>
</evidence>
<sequence>MDCDEVSHECLRDDMEIDYELMTGPIEHEPEISDEEKHQNFKFILKTIQSIESGVDINESWMLKHSKKIKDYRSWVSNYEYVNIEVEEPEFRMTCRQMELCIRSLFDSVLDTNTFDVSTYYTFNKCVQTIMDKLITADELADVMSSLCL</sequence>
<proteinExistence type="predicted"/>
<organism evidence="1">
    <name type="scientific">viral metagenome</name>
    <dbReference type="NCBI Taxonomy" id="1070528"/>
    <lineage>
        <taxon>unclassified sequences</taxon>
        <taxon>metagenomes</taxon>
        <taxon>organismal metagenomes</taxon>
    </lineage>
</organism>